<sequence length="80" mass="9554">MFGRRRKTVRWDLKNVYPLCPDCHRDVDNDAIKKASFLYDVMTAQEIENLQRIANMTIKDYPIDRGKIRADLRNKIKELE</sequence>
<reference evidence="2" key="1">
    <citation type="submission" date="2020-03" db="EMBL/GenBank/DDBJ databases">
        <title>The deep terrestrial virosphere.</title>
        <authorList>
            <person name="Holmfeldt K."/>
            <person name="Nilsson E."/>
            <person name="Simone D."/>
            <person name="Lopez-Fernandez M."/>
            <person name="Wu X."/>
            <person name="de Brujin I."/>
            <person name="Lundin D."/>
            <person name="Andersson A."/>
            <person name="Bertilsson S."/>
            <person name="Dopson M."/>
        </authorList>
    </citation>
    <scope>NUCLEOTIDE SEQUENCE</scope>
    <source>
        <strain evidence="2">MM415A00784</strain>
        <strain evidence="1">MM415B01056</strain>
    </source>
</reference>
<organism evidence="2">
    <name type="scientific">viral metagenome</name>
    <dbReference type="NCBI Taxonomy" id="1070528"/>
    <lineage>
        <taxon>unclassified sequences</taxon>
        <taxon>metagenomes</taxon>
        <taxon>organismal metagenomes</taxon>
    </lineage>
</organism>
<dbReference type="EMBL" id="MT142405">
    <property type="protein sequence ID" value="QJA80082.1"/>
    <property type="molecule type" value="Genomic_DNA"/>
</dbReference>
<accession>A0A6M3KDZ8</accession>
<proteinExistence type="predicted"/>
<dbReference type="EMBL" id="MT141420">
    <property type="protein sequence ID" value="QJA60789.1"/>
    <property type="molecule type" value="Genomic_DNA"/>
</dbReference>
<protein>
    <submittedName>
        <fullName evidence="2">Uncharacterized protein</fullName>
    </submittedName>
</protein>
<dbReference type="AlphaFoldDB" id="A0A6M3KDZ8"/>
<evidence type="ECO:0000313" key="2">
    <source>
        <dbReference type="EMBL" id="QJA80082.1"/>
    </source>
</evidence>
<name>A0A6M3KDZ8_9ZZZZ</name>
<evidence type="ECO:0000313" key="1">
    <source>
        <dbReference type="EMBL" id="QJA60789.1"/>
    </source>
</evidence>
<gene>
    <name evidence="2" type="ORF">MM415A00784_0028</name>
    <name evidence="1" type="ORF">MM415B01056_0033</name>
</gene>